<organism evidence="1 2">
    <name type="scientific">Brenneria populi</name>
    <dbReference type="NCBI Taxonomy" id="1505588"/>
    <lineage>
        <taxon>Bacteria</taxon>
        <taxon>Pseudomonadati</taxon>
        <taxon>Pseudomonadota</taxon>
        <taxon>Gammaproteobacteria</taxon>
        <taxon>Enterobacterales</taxon>
        <taxon>Pectobacteriaceae</taxon>
        <taxon>Brenneria</taxon>
    </lineage>
</organism>
<dbReference type="EMBL" id="JAYWTM010000029">
    <property type="protein sequence ID" value="MEC5344836.1"/>
    <property type="molecule type" value="Genomic_DNA"/>
</dbReference>
<dbReference type="Proteomes" id="UP001309705">
    <property type="component" value="Unassembled WGS sequence"/>
</dbReference>
<evidence type="ECO:0000313" key="1">
    <source>
        <dbReference type="EMBL" id="MEC5344836.1"/>
    </source>
</evidence>
<dbReference type="InterPro" id="IPR009420">
    <property type="entry name" value="FlhE"/>
</dbReference>
<gene>
    <name evidence="1" type="ORF">VSX58_19765</name>
</gene>
<sequence length="168" mass="18623">MSQVARGAGDASIISIAMRRRLANVGRYRRLPREALALFFLFAVGAVQAAERSGSWSDEGKSWVLNQRGRPAISALFRASEPLPQSARVTSVYWQYTLTRKALPSGVEIRLCTSVRCMQLRGGKGISQAFNGDWAGHGFYFSFVLPGKGPITPPVRIRKSQLIVNYQY</sequence>
<accession>A0ABU6JW36</accession>
<keyword evidence="1" id="KW-0282">Flagellum</keyword>
<keyword evidence="1" id="KW-0969">Cilium</keyword>
<comment type="caution">
    <text evidence="1">The sequence shown here is derived from an EMBL/GenBank/DDBJ whole genome shotgun (WGS) entry which is preliminary data.</text>
</comment>
<protein>
    <submittedName>
        <fullName evidence="1">Flagellar protein FlhE</fullName>
    </submittedName>
</protein>
<keyword evidence="1" id="KW-0966">Cell projection</keyword>
<reference evidence="1 2" key="1">
    <citation type="journal article" date="2017" name="Int. J. Syst. Evol. Microbiol.">
        <title>Brenneria populi subsp. brevivirga subsp. nov. isolated from symptomatic bark of Populus x euramericana canker, and description of Brenneria populi subsp. populi subsp. nov.</title>
        <authorList>
            <person name="Zheng M.H."/>
            <person name="Piao C.G."/>
            <person name="Xue H."/>
            <person name="Guo M.W."/>
            <person name="Li Y."/>
        </authorList>
    </citation>
    <scope>NUCLEOTIDE SEQUENCE [LARGE SCALE GENOMIC DNA]</scope>
    <source>
        <strain evidence="1 2">D9-5</strain>
    </source>
</reference>
<name>A0ABU6JW36_9GAMM</name>
<dbReference type="RefSeq" id="WP_327619591.1">
    <property type="nucleotide sequence ID" value="NZ_JAYWTM010000029.1"/>
</dbReference>
<keyword evidence="2" id="KW-1185">Reference proteome</keyword>
<evidence type="ECO:0000313" key="2">
    <source>
        <dbReference type="Proteomes" id="UP001309705"/>
    </source>
</evidence>
<proteinExistence type="predicted"/>
<dbReference type="Pfam" id="PF06366">
    <property type="entry name" value="FlhE"/>
    <property type="match status" value="1"/>
</dbReference>